<comment type="caution">
    <text evidence="2">The sequence shown here is derived from an EMBL/GenBank/DDBJ whole genome shotgun (WGS) entry which is preliminary data.</text>
</comment>
<name>A0A814K930_9BILA</name>
<evidence type="ECO:0000256" key="1">
    <source>
        <dbReference type="SAM" id="MobiDB-lite"/>
    </source>
</evidence>
<organism evidence="2 3">
    <name type="scientific">Brachionus calyciflorus</name>
    <dbReference type="NCBI Taxonomy" id="104777"/>
    <lineage>
        <taxon>Eukaryota</taxon>
        <taxon>Metazoa</taxon>
        <taxon>Spiralia</taxon>
        <taxon>Gnathifera</taxon>
        <taxon>Rotifera</taxon>
        <taxon>Eurotatoria</taxon>
        <taxon>Monogononta</taxon>
        <taxon>Pseudotrocha</taxon>
        <taxon>Ploima</taxon>
        <taxon>Brachionidae</taxon>
        <taxon>Brachionus</taxon>
    </lineage>
</organism>
<proteinExistence type="predicted"/>
<dbReference type="EMBL" id="CAJNOC010005285">
    <property type="protein sequence ID" value="CAF1047919.1"/>
    <property type="molecule type" value="Genomic_DNA"/>
</dbReference>
<keyword evidence="3" id="KW-1185">Reference proteome</keyword>
<gene>
    <name evidence="2" type="ORF">OXX778_LOCUS18681</name>
</gene>
<evidence type="ECO:0000313" key="3">
    <source>
        <dbReference type="Proteomes" id="UP000663879"/>
    </source>
</evidence>
<feature type="compositionally biased region" description="Polar residues" evidence="1">
    <location>
        <begin position="169"/>
        <end position="193"/>
    </location>
</feature>
<accession>A0A814K930</accession>
<dbReference type="Proteomes" id="UP000663879">
    <property type="component" value="Unassembled WGS sequence"/>
</dbReference>
<dbReference type="AlphaFoldDB" id="A0A814K930"/>
<reference evidence="2" key="1">
    <citation type="submission" date="2021-02" db="EMBL/GenBank/DDBJ databases">
        <authorList>
            <person name="Nowell W R."/>
        </authorList>
    </citation>
    <scope>NUCLEOTIDE SEQUENCE</scope>
    <source>
        <strain evidence="2">Ploen Becks lab</strain>
    </source>
</reference>
<protein>
    <submittedName>
        <fullName evidence="2">Uncharacterized protein</fullName>
    </submittedName>
</protein>
<evidence type="ECO:0000313" key="2">
    <source>
        <dbReference type="EMBL" id="CAF1047919.1"/>
    </source>
</evidence>
<feature type="region of interest" description="Disordered" evidence="1">
    <location>
        <begin position="157"/>
        <end position="247"/>
    </location>
</feature>
<feature type="compositionally biased region" description="Basic and acidic residues" evidence="1">
    <location>
        <begin position="221"/>
        <end position="237"/>
    </location>
</feature>
<feature type="non-terminal residue" evidence="2">
    <location>
        <position position="1"/>
    </location>
</feature>
<sequence length="247" mass="28433">INRKESEVAETVYISKKYKLTADSDFEGSTSPKRKKTEDIEPINQSLIADDFSNFDFNTFKFATQLPPEKINLLNFENSISINNEEETIGKHISNDYDSSFKHADFRLSENLPSTSQIDCHLKSPKTVKSLIHVNNKEHTSDESDEYQSEIESNYEQKIDETKPRRSVRIQSVQNTNFEEENTLSPAKNSSNNKQRERKQTKPVRKTAINSAKKAVKKNMSKKDYANSFDSDFKVQQDEDLMSSNDL</sequence>